<keyword evidence="9 11" id="KW-0378">Hydrolase</keyword>
<evidence type="ECO:0000256" key="6">
    <source>
        <dbReference type="ARBA" id="ARBA00022723"/>
    </source>
</evidence>
<evidence type="ECO:0000256" key="10">
    <source>
        <dbReference type="ARBA" id="ARBA00023268"/>
    </source>
</evidence>
<evidence type="ECO:0000256" key="9">
    <source>
        <dbReference type="ARBA" id="ARBA00022801"/>
    </source>
</evidence>
<comment type="catalytic activity">
    <reaction evidence="1">
        <text>a ribonucleoside 3'-phosphate + H2O = a ribonucleoside + phosphate</text>
        <dbReference type="Rhea" id="RHEA:10144"/>
        <dbReference type="ChEBI" id="CHEBI:13197"/>
        <dbReference type="ChEBI" id="CHEBI:15377"/>
        <dbReference type="ChEBI" id="CHEBI:18254"/>
        <dbReference type="ChEBI" id="CHEBI:43474"/>
        <dbReference type="EC" id="3.1.3.6"/>
    </reaction>
</comment>
<comment type="subcellular location">
    <subcellularLocation>
        <location evidence="4">Cell envelope</location>
    </subcellularLocation>
</comment>
<dbReference type="InterPro" id="IPR008334">
    <property type="entry name" value="5'-Nucleotdase_C"/>
</dbReference>
<evidence type="ECO:0000259" key="13">
    <source>
        <dbReference type="Pfam" id="PF02872"/>
    </source>
</evidence>
<keyword evidence="15" id="KW-1185">Reference proteome</keyword>
<sequence length="516" mass="55713">MKLTILSTSDTHGFVLPTNYVKRHQDLPFSLAKAKSTLDQLRQAATGPVLTIENGDYLQGSSLAYYAARIKRQPTLETAAYNAVGYDAGIIGNHEFNYGREYLSSAIKTLNYPVLCANILAGDEPAFGAPYQVFEKAGVKIAVLGLTTSYIPHWEGPAHIAGLAFNDVVETARQWVPRLRELADVVVVAYHGGFERDLTTGQPTERLTGENVGYELTQIPGIDALVTGHQHREIAAVVNGVPVTQPGYRGQDVGVITLELTASSTGYQVVAGSGTAALAPTGDQPADAAVVNSVAAVQTATEDWLDSPLGHVKGDMTITDPAAARIKESAYIEFINRVQMAATGTDIAGTALFNNEGTGFASQITMRDVVTNYIYPNTLAVLKLSGADLKAALEQVAEFFSLDDGQLVVTPRFLKPKPQLYNYDMYEGITYTLDIRQPVGQRVTQLLYHGQPVVAAGTYEVTMNSYRAAGGGNFAMFSPAKIVRENQKDMTELIADYLQEHPEITASANHNFTIQA</sequence>
<dbReference type="CDD" id="cd07410">
    <property type="entry name" value="MPP_CpdB_N"/>
    <property type="match status" value="1"/>
</dbReference>
<keyword evidence="6" id="KW-0479">Metal-binding</keyword>
<feature type="domain" description="5'-Nucleotidase C-terminal" evidence="13">
    <location>
        <begin position="310"/>
        <end position="478"/>
    </location>
</feature>
<dbReference type="SUPFAM" id="SSF56300">
    <property type="entry name" value="Metallo-dependent phosphatases"/>
    <property type="match status" value="1"/>
</dbReference>
<dbReference type="EMBL" id="JBHTOA010000023">
    <property type="protein sequence ID" value="MFD1398758.1"/>
    <property type="molecule type" value="Genomic_DNA"/>
</dbReference>
<comment type="cofactor">
    <cofactor evidence="3">
        <name>a divalent metal cation</name>
        <dbReference type="ChEBI" id="CHEBI:60240"/>
    </cofactor>
</comment>
<dbReference type="SUPFAM" id="SSF55816">
    <property type="entry name" value="5'-nucleotidase (syn. UDP-sugar hydrolase), C-terminal domain"/>
    <property type="match status" value="1"/>
</dbReference>
<dbReference type="RefSeq" id="WP_204118733.1">
    <property type="nucleotide sequence ID" value="NZ_BOLV01000007.1"/>
</dbReference>
<keyword evidence="8 11" id="KW-0547">Nucleotide-binding</keyword>
<evidence type="ECO:0000256" key="7">
    <source>
        <dbReference type="ARBA" id="ARBA00022729"/>
    </source>
</evidence>
<dbReference type="Proteomes" id="UP001597199">
    <property type="component" value="Unassembled WGS sequence"/>
</dbReference>
<dbReference type="PRINTS" id="PR01607">
    <property type="entry name" value="APYRASEFAMLY"/>
</dbReference>
<feature type="domain" description="Calcineurin-like phosphoesterase" evidence="12">
    <location>
        <begin position="4"/>
        <end position="232"/>
    </location>
</feature>
<comment type="similarity">
    <text evidence="5 11">Belongs to the 5'-nucleotidase family.</text>
</comment>
<dbReference type="InterPro" id="IPR004843">
    <property type="entry name" value="Calcineurin-like_PHP"/>
</dbReference>
<dbReference type="Pfam" id="PF00149">
    <property type="entry name" value="Metallophos"/>
    <property type="match status" value="1"/>
</dbReference>
<dbReference type="Gene3D" id="3.60.21.10">
    <property type="match status" value="1"/>
</dbReference>
<organism evidence="14 15">
    <name type="scientific">Lacticaseibacillus suilingensis</name>
    <dbReference type="NCBI Taxonomy" id="2799577"/>
    <lineage>
        <taxon>Bacteria</taxon>
        <taxon>Bacillati</taxon>
        <taxon>Bacillota</taxon>
        <taxon>Bacilli</taxon>
        <taxon>Lactobacillales</taxon>
        <taxon>Lactobacillaceae</taxon>
        <taxon>Lacticaseibacillus</taxon>
    </lineage>
</organism>
<dbReference type="InterPro" id="IPR006146">
    <property type="entry name" value="5'-Nucleotdase_CS"/>
</dbReference>
<reference evidence="15" key="1">
    <citation type="journal article" date="2019" name="Int. J. Syst. Evol. Microbiol.">
        <title>The Global Catalogue of Microorganisms (GCM) 10K type strain sequencing project: providing services to taxonomists for standard genome sequencing and annotation.</title>
        <authorList>
            <consortium name="The Broad Institute Genomics Platform"/>
            <consortium name="The Broad Institute Genome Sequencing Center for Infectious Disease"/>
            <person name="Wu L."/>
            <person name="Ma J."/>
        </authorList>
    </citation>
    <scope>NUCLEOTIDE SEQUENCE [LARGE SCALE GENOMIC DNA]</scope>
    <source>
        <strain evidence="15">CCM 9110</strain>
    </source>
</reference>
<evidence type="ECO:0000256" key="4">
    <source>
        <dbReference type="ARBA" id="ARBA00004196"/>
    </source>
</evidence>
<dbReference type="PROSITE" id="PS00786">
    <property type="entry name" value="5_NUCLEOTIDASE_2"/>
    <property type="match status" value="1"/>
</dbReference>
<evidence type="ECO:0000256" key="11">
    <source>
        <dbReference type="RuleBase" id="RU362119"/>
    </source>
</evidence>
<evidence type="ECO:0000256" key="3">
    <source>
        <dbReference type="ARBA" id="ARBA00001968"/>
    </source>
</evidence>
<evidence type="ECO:0000313" key="14">
    <source>
        <dbReference type="EMBL" id="MFD1398758.1"/>
    </source>
</evidence>
<dbReference type="InterPro" id="IPR036907">
    <property type="entry name" value="5'-Nucleotdase_C_sf"/>
</dbReference>
<proteinExistence type="inferred from homology"/>
<evidence type="ECO:0000259" key="12">
    <source>
        <dbReference type="Pfam" id="PF00149"/>
    </source>
</evidence>
<evidence type="ECO:0000256" key="8">
    <source>
        <dbReference type="ARBA" id="ARBA00022741"/>
    </source>
</evidence>
<dbReference type="PANTHER" id="PTHR11575">
    <property type="entry name" value="5'-NUCLEOTIDASE-RELATED"/>
    <property type="match status" value="1"/>
</dbReference>
<evidence type="ECO:0000313" key="15">
    <source>
        <dbReference type="Proteomes" id="UP001597199"/>
    </source>
</evidence>
<dbReference type="InterPro" id="IPR041827">
    <property type="entry name" value="CpdB_N"/>
</dbReference>
<dbReference type="PANTHER" id="PTHR11575:SF6">
    <property type="entry name" value="2',3'-CYCLIC-NUCLEOTIDE 2'-PHOSPHODIESTERASE_3'-NUCLEOTIDASE"/>
    <property type="match status" value="1"/>
</dbReference>
<keyword evidence="10" id="KW-0511">Multifunctional enzyme</keyword>
<comment type="catalytic activity">
    <reaction evidence="2">
        <text>a nucleoside 2',3'-cyclic phosphate + H2O = a nucleoside 3'-phosphate + H(+)</text>
        <dbReference type="Rhea" id="RHEA:19621"/>
        <dbReference type="ChEBI" id="CHEBI:15377"/>
        <dbReference type="ChEBI" id="CHEBI:15378"/>
        <dbReference type="ChEBI" id="CHEBI:66949"/>
        <dbReference type="ChEBI" id="CHEBI:66954"/>
        <dbReference type="EC" id="3.1.4.16"/>
    </reaction>
</comment>
<protein>
    <submittedName>
        <fullName evidence="14">Bifunctional metallophosphatase/5'-nucleotidase</fullName>
    </submittedName>
</protein>
<gene>
    <name evidence="14" type="ORF">ACFQ41_05505</name>
</gene>
<evidence type="ECO:0000256" key="5">
    <source>
        <dbReference type="ARBA" id="ARBA00006654"/>
    </source>
</evidence>
<comment type="caution">
    <text evidence="14">The sequence shown here is derived from an EMBL/GenBank/DDBJ whole genome shotgun (WGS) entry which is preliminary data.</text>
</comment>
<evidence type="ECO:0000256" key="2">
    <source>
        <dbReference type="ARBA" id="ARBA00001730"/>
    </source>
</evidence>
<name>A0ABW4BFU3_9LACO</name>
<accession>A0ABW4BFU3</accession>
<dbReference type="InterPro" id="IPR006179">
    <property type="entry name" value="5_nucleotidase/apyrase"/>
</dbReference>
<dbReference type="Pfam" id="PF02872">
    <property type="entry name" value="5_nucleotid_C"/>
    <property type="match status" value="1"/>
</dbReference>
<evidence type="ECO:0000256" key="1">
    <source>
        <dbReference type="ARBA" id="ARBA00000527"/>
    </source>
</evidence>
<dbReference type="Gene3D" id="3.90.780.10">
    <property type="entry name" value="5'-Nucleotidase, C-terminal domain"/>
    <property type="match status" value="1"/>
</dbReference>
<dbReference type="InterPro" id="IPR029052">
    <property type="entry name" value="Metallo-depent_PP-like"/>
</dbReference>
<keyword evidence="7" id="KW-0732">Signal</keyword>